<organism evidence="2 3">
    <name type="scientific">Pleuronectes platessa</name>
    <name type="common">European plaice</name>
    <dbReference type="NCBI Taxonomy" id="8262"/>
    <lineage>
        <taxon>Eukaryota</taxon>
        <taxon>Metazoa</taxon>
        <taxon>Chordata</taxon>
        <taxon>Craniata</taxon>
        <taxon>Vertebrata</taxon>
        <taxon>Euteleostomi</taxon>
        <taxon>Actinopterygii</taxon>
        <taxon>Neopterygii</taxon>
        <taxon>Teleostei</taxon>
        <taxon>Neoteleostei</taxon>
        <taxon>Acanthomorphata</taxon>
        <taxon>Carangaria</taxon>
        <taxon>Pleuronectiformes</taxon>
        <taxon>Pleuronectoidei</taxon>
        <taxon>Pleuronectidae</taxon>
        <taxon>Pleuronectes</taxon>
    </lineage>
</organism>
<proteinExistence type="predicted"/>
<name>A0A9N7VWK5_PLEPL</name>
<feature type="region of interest" description="Disordered" evidence="1">
    <location>
        <begin position="1"/>
        <end position="60"/>
    </location>
</feature>
<feature type="region of interest" description="Disordered" evidence="1">
    <location>
        <begin position="161"/>
        <end position="191"/>
    </location>
</feature>
<comment type="caution">
    <text evidence="2">The sequence shown here is derived from an EMBL/GenBank/DDBJ whole genome shotgun (WGS) entry which is preliminary data.</text>
</comment>
<protein>
    <submittedName>
        <fullName evidence="2">Uncharacterized protein</fullName>
    </submittedName>
</protein>
<evidence type="ECO:0000313" key="3">
    <source>
        <dbReference type="Proteomes" id="UP001153269"/>
    </source>
</evidence>
<dbReference type="AlphaFoldDB" id="A0A9N7VWK5"/>
<keyword evidence="3" id="KW-1185">Reference proteome</keyword>
<feature type="compositionally biased region" description="Basic and acidic residues" evidence="1">
    <location>
        <begin position="34"/>
        <end position="47"/>
    </location>
</feature>
<feature type="compositionally biased region" description="Polar residues" evidence="1">
    <location>
        <begin position="174"/>
        <end position="184"/>
    </location>
</feature>
<dbReference type="Proteomes" id="UP001153269">
    <property type="component" value="Unassembled WGS sequence"/>
</dbReference>
<dbReference type="EMBL" id="CADEAL010004438">
    <property type="protein sequence ID" value="CAB1459591.1"/>
    <property type="molecule type" value="Genomic_DNA"/>
</dbReference>
<sequence length="217" mass="23600">MEKEKEKVLASGPKGDETAEGENSNYGTELQKGGGRDELEEREEVEKPPPSPFFYSSKQTPPLSPFHESVAGVLTIPVQRPTSFGGGFTRRREGLGKVFLNEIDCKAPARLHAVRLQLAERVAALAVFVVNKRAAAQCHPLKPPLEPGNVALTDSSYHTGARRLSPSLNHADDSTSPPDLSRSFNPIPKPQILASPPATTIDLRTTGVHRCFNVDTR</sequence>
<gene>
    <name evidence="2" type="ORF">PLEPLA_LOCUS47428</name>
</gene>
<evidence type="ECO:0000313" key="2">
    <source>
        <dbReference type="EMBL" id="CAB1459591.1"/>
    </source>
</evidence>
<reference evidence="2" key="1">
    <citation type="submission" date="2020-03" db="EMBL/GenBank/DDBJ databases">
        <authorList>
            <person name="Weist P."/>
        </authorList>
    </citation>
    <scope>NUCLEOTIDE SEQUENCE</scope>
</reference>
<evidence type="ECO:0000256" key="1">
    <source>
        <dbReference type="SAM" id="MobiDB-lite"/>
    </source>
</evidence>
<accession>A0A9N7VWK5</accession>